<comment type="caution">
    <text evidence="1">The sequence shown here is derived from an EMBL/GenBank/DDBJ whole genome shotgun (WGS) entry which is preliminary data.</text>
</comment>
<evidence type="ECO:0000313" key="1">
    <source>
        <dbReference type="EMBL" id="KAH3708879.1"/>
    </source>
</evidence>
<name>A0A9D3YZN2_DREPO</name>
<dbReference type="SUPFAM" id="SSF49265">
    <property type="entry name" value="Fibronectin type III"/>
    <property type="match status" value="1"/>
</dbReference>
<gene>
    <name evidence="1" type="ORF">DPMN_068338</name>
</gene>
<dbReference type="EMBL" id="JAIWYP010000014">
    <property type="protein sequence ID" value="KAH3708879.1"/>
    <property type="molecule type" value="Genomic_DNA"/>
</dbReference>
<dbReference type="InterPro" id="IPR036116">
    <property type="entry name" value="FN3_sf"/>
</dbReference>
<sequence length="223" mass="24779">MSIVYLTGLVHGQVVYGLLKCLNKVELATVAASSALVAAYEKPDIAMAEVKLISDAYVRFPMTGLPDKFHIIANNGGFAFNDQIFVQSNLTTLKFEWTGITDAAGLRNYEYRVVVADGVIVNWTYCGNYTFVDVPLVRLTSETIYAVQIRATNMAGNTSDAIQAFAYVKGSVPKLTGNAFLYFFLPFKLRWMQVLTPSNFHLKSYIISAHTFNGNVRIKVHII</sequence>
<dbReference type="Proteomes" id="UP000828390">
    <property type="component" value="Unassembled WGS sequence"/>
</dbReference>
<reference evidence="1" key="2">
    <citation type="submission" date="2020-11" db="EMBL/GenBank/DDBJ databases">
        <authorList>
            <person name="McCartney M.A."/>
            <person name="Auch B."/>
            <person name="Kono T."/>
            <person name="Mallez S."/>
            <person name="Becker A."/>
            <person name="Gohl D.M."/>
            <person name="Silverstein K.A.T."/>
            <person name="Koren S."/>
            <person name="Bechman K.B."/>
            <person name="Herman A."/>
            <person name="Abrahante J.E."/>
            <person name="Garbe J."/>
        </authorList>
    </citation>
    <scope>NUCLEOTIDE SEQUENCE</scope>
    <source>
        <strain evidence="1">Duluth1</strain>
        <tissue evidence="1">Whole animal</tissue>
    </source>
</reference>
<reference evidence="1" key="1">
    <citation type="journal article" date="2019" name="bioRxiv">
        <title>The Genome of the Zebra Mussel, Dreissena polymorpha: A Resource for Invasive Species Research.</title>
        <authorList>
            <person name="McCartney M.A."/>
            <person name="Auch B."/>
            <person name="Kono T."/>
            <person name="Mallez S."/>
            <person name="Zhang Y."/>
            <person name="Obille A."/>
            <person name="Becker A."/>
            <person name="Abrahante J.E."/>
            <person name="Garbe J."/>
            <person name="Badalamenti J.P."/>
            <person name="Herman A."/>
            <person name="Mangelson H."/>
            <person name="Liachko I."/>
            <person name="Sullivan S."/>
            <person name="Sone E.D."/>
            <person name="Koren S."/>
            <person name="Silverstein K.A.T."/>
            <person name="Beckman K.B."/>
            <person name="Gohl D.M."/>
        </authorList>
    </citation>
    <scope>NUCLEOTIDE SEQUENCE</scope>
    <source>
        <strain evidence="1">Duluth1</strain>
        <tissue evidence="1">Whole animal</tissue>
    </source>
</reference>
<dbReference type="AlphaFoldDB" id="A0A9D3YZN2"/>
<proteinExistence type="predicted"/>
<evidence type="ECO:0000313" key="2">
    <source>
        <dbReference type="Proteomes" id="UP000828390"/>
    </source>
</evidence>
<accession>A0A9D3YZN2</accession>
<protein>
    <recommendedName>
        <fullName evidence="3">Fibronectin type-III domain-containing protein</fullName>
    </recommendedName>
</protein>
<organism evidence="1 2">
    <name type="scientific">Dreissena polymorpha</name>
    <name type="common">Zebra mussel</name>
    <name type="synonym">Mytilus polymorpha</name>
    <dbReference type="NCBI Taxonomy" id="45954"/>
    <lineage>
        <taxon>Eukaryota</taxon>
        <taxon>Metazoa</taxon>
        <taxon>Spiralia</taxon>
        <taxon>Lophotrochozoa</taxon>
        <taxon>Mollusca</taxon>
        <taxon>Bivalvia</taxon>
        <taxon>Autobranchia</taxon>
        <taxon>Heteroconchia</taxon>
        <taxon>Euheterodonta</taxon>
        <taxon>Imparidentia</taxon>
        <taxon>Neoheterodontei</taxon>
        <taxon>Myida</taxon>
        <taxon>Dreissenoidea</taxon>
        <taxon>Dreissenidae</taxon>
        <taxon>Dreissena</taxon>
    </lineage>
</organism>
<evidence type="ECO:0008006" key="3">
    <source>
        <dbReference type="Google" id="ProtNLM"/>
    </source>
</evidence>
<keyword evidence="2" id="KW-1185">Reference proteome</keyword>